<evidence type="ECO:0000313" key="1">
    <source>
        <dbReference type="EMBL" id="KAJ8754961.1"/>
    </source>
</evidence>
<reference evidence="1 2" key="1">
    <citation type="submission" date="2021-09" db="EMBL/GenBank/DDBJ databases">
        <title>Genomic insights and catalytic innovation underlie evolution of tropane alkaloids biosynthesis.</title>
        <authorList>
            <person name="Wang Y.-J."/>
            <person name="Tian T."/>
            <person name="Huang J.-P."/>
            <person name="Huang S.-X."/>
        </authorList>
    </citation>
    <scope>NUCLEOTIDE SEQUENCE [LARGE SCALE GENOMIC DNA]</scope>
    <source>
        <strain evidence="1">KIB-2018</strain>
        <tissue evidence="1">Leaf</tissue>
    </source>
</reference>
<dbReference type="Proteomes" id="UP001159364">
    <property type="component" value="Linkage Group LG09"/>
</dbReference>
<organism evidence="1 2">
    <name type="scientific">Erythroxylum novogranatense</name>
    <dbReference type="NCBI Taxonomy" id="1862640"/>
    <lineage>
        <taxon>Eukaryota</taxon>
        <taxon>Viridiplantae</taxon>
        <taxon>Streptophyta</taxon>
        <taxon>Embryophyta</taxon>
        <taxon>Tracheophyta</taxon>
        <taxon>Spermatophyta</taxon>
        <taxon>Magnoliopsida</taxon>
        <taxon>eudicotyledons</taxon>
        <taxon>Gunneridae</taxon>
        <taxon>Pentapetalae</taxon>
        <taxon>rosids</taxon>
        <taxon>fabids</taxon>
        <taxon>Malpighiales</taxon>
        <taxon>Erythroxylaceae</taxon>
        <taxon>Erythroxylum</taxon>
    </lineage>
</organism>
<name>A0AAV8SRR8_9ROSI</name>
<gene>
    <name evidence="1" type="ORF">K2173_015473</name>
</gene>
<comment type="caution">
    <text evidence="1">The sequence shown here is derived from an EMBL/GenBank/DDBJ whole genome shotgun (WGS) entry which is preliminary data.</text>
</comment>
<accession>A0AAV8SRR8</accession>
<protein>
    <submittedName>
        <fullName evidence="1">Uncharacterized protein</fullName>
    </submittedName>
</protein>
<keyword evidence="2" id="KW-1185">Reference proteome</keyword>
<dbReference type="AlphaFoldDB" id="A0AAV8SRR8"/>
<dbReference type="EMBL" id="JAIWQS010000009">
    <property type="protein sequence ID" value="KAJ8754961.1"/>
    <property type="molecule type" value="Genomic_DNA"/>
</dbReference>
<sequence>MSSAEWFYIYSNLHASSIIFFRSKNCLIAGRIPGRKDEEIQRFWLMRYGEVFASRRK</sequence>
<proteinExistence type="predicted"/>
<evidence type="ECO:0000313" key="2">
    <source>
        <dbReference type="Proteomes" id="UP001159364"/>
    </source>
</evidence>